<dbReference type="InterPro" id="IPR036615">
    <property type="entry name" value="Mur_ligase_C_dom_sf"/>
</dbReference>
<dbReference type="NCBIfam" id="TIGR01499">
    <property type="entry name" value="folC"/>
    <property type="match status" value="1"/>
</dbReference>
<gene>
    <name evidence="25" type="ORF">C7460_11931</name>
</gene>
<evidence type="ECO:0000256" key="22">
    <source>
        <dbReference type="PIRNR" id="PIRNR001563"/>
    </source>
</evidence>
<keyword evidence="11 22" id="KW-0547">Nucleotide-binding</keyword>
<evidence type="ECO:0000256" key="5">
    <source>
        <dbReference type="ARBA" id="ARBA00008276"/>
    </source>
</evidence>
<evidence type="ECO:0000256" key="10">
    <source>
        <dbReference type="ARBA" id="ARBA00022723"/>
    </source>
</evidence>
<protein>
    <recommendedName>
        <fullName evidence="8">Dihydrofolate synthase/folylpolyglutamate synthase</fullName>
        <ecNumber evidence="6">6.3.2.12</ecNumber>
        <ecNumber evidence="7">6.3.2.17</ecNumber>
    </recommendedName>
    <alternativeName>
        <fullName evidence="17">Folylpoly-gamma-glutamate synthetase-dihydrofolate synthetase</fullName>
    </alternativeName>
    <alternativeName>
        <fullName evidence="15">Folylpolyglutamate synthetase</fullName>
    </alternativeName>
    <alternativeName>
        <fullName evidence="16">Tetrahydrofolylpolyglutamate synthase</fullName>
    </alternativeName>
</protein>
<evidence type="ECO:0000256" key="11">
    <source>
        <dbReference type="ARBA" id="ARBA00022741"/>
    </source>
</evidence>
<evidence type="ECO:0000256" key="1">
    <source>
        <dbReference type="ARBA" id="ARBA00001946"/>
    </source>
</evidence>
<keyword evidence="14" id="KW-0289">Folate biosynthesis</keyword>
<dbReference type="InterPro" id="IPR018109">
    <property type="entry name" value="Folylpolyglutamate_synth_CS"/>
</dbReference>
<evidence type="ECO:0000256" key="4">
    <source>
        <dbReference type="ARBA" id="ARBA00005150"/>
    </source>
</evidence>
<dbReference type="GO" id="GO:0046656">
    <property type="term" value="P:folic acid biosynthetic process"/>
    <property type="evidence" value="ECO:0007669"/>
    <property type="project" value="UniProtKB-KW"/>
</dbReference>
<keyword evidence="9 22" id="KW-0436">Ligase</keyword>
<evidence type="ECO:0000256" key="21">
    <source>
        <dbReference type="ARBA" id="ARBA00049161"/>
    </source>
</evidence>
<dbReference type="EC" id="6.3.2.12" evidence="6"/>
<comment type="catalytic activity">
    <reaction evidence="19">
        <text>10-formyltetrahydrofolyl-(gamma-L-Glu)(n) + L-glutamate + ATP = 10-formyltetrahydrofolyl-(gamma-L-Glu)(n+1) + ADP + phosphate + H(+)</text>
        <dbReference type="Rhea" id="RHEA:51904"/>
        <dbReference type="Rhea" id="RHEA-COMP:13088"/>
        <dbReference type="Rhea" id="RHEA-COMP:14300"/>
        <dbReference type="ChEBI" id="CHEBI:15378"/>
        <dbReference type="ChEBI" id="CHEBI:29985"/>
        <dbReference type="ChEBI" id="CHEBI:30616"/>
        <dbReference type="ChEBI" id="CHEBI:43474"/>
        <dbReference type="ChEBI" id="CHEBI:134413"/>
        <dbReference type="ChEBI" id="CHEBI:456216"/>
        <dbReference type="EC" id="6.3.2.17"/>
    </reaction>
</comment>
<keyword evidence="26" id="KW-1185">Reference proteome</keyword>
<evidence type="ECO:0000256" key="6">
    <source>
        <dbReference type="ARBA" id="ARBA00013023"/>
    </source>
</evidence>
<evidence type="ECO:0000256" key="12">
    <source>
        <dbReference type="ARBA" id="ARBA00022840"/>
    </source>
</evidence>
<dbReference type="Pfam" id="PF02875">
    <property type="entry name" value="Mur_ligase_C"/>
    <property type="match status" value="1"/>
</dbReference>
<evidence type="ECO:0000256" key="13">
    <source>
        <dbReference type="ARBA" id="ARBA00022842"/>
    </source>
</evidence>
<evidence type="ECO:0000256" key="7">
    <source>
        <dbReference type="ARBA" id="ARBA00013025"/>
    </source>
</evidence>
<dbReference type="GO" id="GO:0008841">
    <property type="term" value="F:dihydrofolate synthase activity"/>
    <property type="evidence" value="ECO:0007669"/>
    <property type="project" value="UniProtKB-EC"/>
</dbReference>
<dbReference type="AlphaFoldDB" id="A0A3D9KYN6"/>
<dbReference type="InterPro" id="IPR036565">
    <property type="entry name" value="Mur-like_cat_sf"/>
</dbReference>
<feature type="domain" description="Mur ligase C-terminal" evidence="23">
    <location>
        <begin position="301"/>
        <end position="418"/>
    </location>
</feature>
<comment type="pathway">
    <text evidence="4">Cofactor biosynthesis; tetrahydrofolylpolyglutamate biosynthesis.</text>
</comment>
<keyword evidence="13" id="KW-0460">Magnesium</keyword>
<evidence type="ECO:0000259" key="23">
    <source>
        <dbReference type="Pfam" id="PF02875"/>
    </source>
</evidence>
<organism evidence="25 26">
    <name type="scientific">Marinoscillum furvescens DSM 4134</name>
    <dbReference type="NCBI Taxonomy" id="1122208"/>
    <lineage>
        <taxon>Bacteria</taxon>
        <taxon>Pseudomonadati</taxon>
        <taxon>Bacteroidota</taxon>
        <taxon>Cytophagia</taxon>
        <taxon>Cytophagales</taxon>
        <taxon>Reichenbachiellaceae</taxon>
        <taxon>Marinoscillum</taxon>
    </lineage>
</organism>
<evidence type="ECO:0000256" key="8">
    <source>
        <dbReference type="ARBA" id="ARBA00019357"/>
    </source>
</evidence>
<dbReference type="EMBL" id="QREG01000019">
    <property type="protein sequence ID" value="RED94920.1"/>
    <property type="molecule type" value="Genomic_DNA"/>
</dbReference>
<dbReference type="FunFam" id="3.40.1190.10:FF:000011">
    <property type="entry name" value="Folylpolyglutamate synthase/dihydrofolate synthase"/>
    <property type="match status" value="1"/>
</dbReference>
<sequence>MTYEECLEYLYERLPMFQRQGAAAIKKDLTNTVRLLEAMGNPHEQFQAVHIAGTNGKGTSAHALAAVLQQAGYKTGLYTSPHLKSFTERIRLNGHEIPQADVAAFVSQHRRVIEGINPSFFEVTVAMAFEFFAKQEVDIAIIETGLGGRLDSTNVITPLVSLITMIGYDHADLLGDTLEQIAAEKAGIIKQGVPVVIGADQPELLPVFSRVAEAKGAPLHGVGAYSIRGKSLVNGRRSFELSKNGEGVLKGDSDIAADYFLKNIPGIWETLQVLKAQGFVLSETDIKAGLGSIATTTGLKGRWQVLESAPAVVADVSHNEAGVSTLVQQIASTQFEQLHLILGMVRDKEIGKVMALLPANASYYFTQSSVPRSLPAADLKRLAADLNKVGEAFTNVNEALISAKKNATENDLIVVCGSTFVVAEIDHL</sequence>
<dbReference type="Proteomes" id="UP000256779">
    <property type="component" value="Unassembled WGS sequence"/>
</dbReference>
<dbReference type="SUPFAM" id="SSF53623">
    <property type="entry name" value="MurD-like peptide ligases, catalytic domain"/>
    <property type="match status" value="1"/>
</dbReference>
<comment type="catalytic activity">
    <reaction evidence="21">
        <text>7,8-dihydropteroate + L-glutamate + ATP = 7,8-dihydrofolate + ADP + phosphate + H(+)</text>
        <dbReference type="Rhea" id="RHEA:23584"/>
        <dbReference type="ChEBI" id="CHEBI:15378"/>
        <dbReference type="ChEBI" id="CHEBI:17839"/>
        <dbReference type="ChEBI" id="CHEBI:29985"/>
        <dbReference type="ChEBI" id="CHEBI:30616"/>
        <dbReference type="ChEBI" id="CHEBI:43474"/>
        <dbReference type="ChEBI" id="CHEBI:57451"/>
        <dbReference type="ChEBI" id="CHEBI:456216"/>
        <dbReference type="EC" id="6.3.2.12"/>
    </reaction>
</comment>
<name>A0A3D9KYN6_MARFU</name>
<keyword evidence="10" id="KW-0479">Metal-binding</keyword>
<evidence type="ECO:0000313" key="25">
    <source>
        <dbReference type="EMBL" id="RED94920.1"/>
    </source>
</evidence>
<evidence type="ECO:0000256" key="2">
    <source>
        <dbReference type="ARBA" id="ARBA00002714"/>
    </source>
</evidence>
<evidence type="ECO:0000256" key="3">
    <source>
        <dbReference type="ARBA" id="ARBA00004799"/>
    </source>
</evidence>
<reference evidence="25 26" key="1">
    <citation type="submission" date="2018-07" db="EMBL/GenBank/DDBJ databases">
        <title>Genomic Encyclopedia of Type Strains, Phase IV (KMG-IV): sequencing the most valuable type-strain genomes for metagenomic binning, comparative biology and taxonomic classification.</title>
        <authorList>
            <person name="Goeker M."/>
        </authorList>
    </citation>
    <scope>NUCLEOTIDE SEQUENCE [LARGE SCALE GENOMIC DNA]</scope>
    <source>
        <strain evidence="25 26">DSM 4134</strain>
    </source>
</reference>
<dbReference type="PROSITE" id="PS01012">
    <property type="entry name" value="FOLYLPOLYGLU_SYNT_2"/>
    <property type="match status" value="1"/>
</dbReference>
<evidence type="ECO:0000313" key="26">
    <source>
        <dbReference type="Proteomes" id="UP000256779"/>
    </source>
</evidence>
<dbReference type="Gene3D" id="3.90.190.20">
    <property type="entry name" value="Mur ligase, C-terminal domain"/>
    <property type="match status" value="1"/>
</dbReference>
<dbReference type="OrthoDB" id="9809356at2"/>
<dbReference type="GO" id="GO:0046872">
    <property type="term" value="F:metal ion binding"/>
    <property type="evidence" value="ECO:0007669"/>
    <property type="project" value="UniProtKB-KW"/>
</dbReference>
<accession>A0A3D9KYN6</accession>
<evidence type="ECO:0000256" key="14">
    <source>
        <dbReference type="ARBA" id="ARBA00022909"/>
    </source>
</evidence>
<dbReference type="PANTHER" id="PTHR11136">
    <property type="entry name" value="FOLYLPOLYGLUTAMATE SYNTHASE-RELATED"/>
    <property type="match status" value="1"/>
</dbReference>
<comment type="caution">
    <text evidence="25">The sequence shown here is derived from an EMBL/GenBank/DDBJ whole genome shotgun (WGS) entry which is preliminary data.</text>
</comment>
<dbReference type="RefSeq" id="WP_115869429.1">
    <property type="nucleotide sequence ID" value="NZ_QREG01000019.1"/>
</dbReference>
<dbReference type="GO" id="GO:0005737">
    <property type="term" value="C:cytoplasm"/>
    <property type="evidence" value="ECO:0007669"/>
    <property type="project" value="TreeGrafter"/>
</dbReference>
<evidence type="ECO:0000256" key="19">
    <source>
        <dbReference type="ARBA" id="ARBA00047808"/>
    </source>
</evidence>
<dbReference type="InterPro" id="IPR001645">
    <property type="entry name" value="Folylpolyglutamate_synth"/>
</dbReference>
<evidence type="ECO:0000256" key="15">
    <source>
        <dbReference type="ARBA" id="ARBA00030048"/>
    </source>
</evidence>
<dbReference type="EC" id="6.3.2.17" evidence="7"/>
<evidence type="ECO:0000259" key="24">
    <source>
        <dbReference type="Pfam" id="PF08245"/>
    </source>
</evidence>
<comment type="similarity">
    <text evidence="5 22">Belongs to the folylpolyglutamate synthase family.</text>
</comment>
<dbReference type="PANTHER" id="PTHR11136:SF0">
    <property type="entry name" value="DIHYDROFOLATE SYNTHETASE-RELATED"/>
    <property type="match status" value="1"/>
</dbReference>
<dbReference type="GO" id="GO:0005524">
    <property type="term" value="F:ATP binding"/>
    <property type="evidence" value="ECO:0007669"/>
    <property type="project" value="UniProtKB-KW"/>
</dbReference>
<comment type="catalytic activity">
    <reaction evidence="20">
        <text>(6R)-5,10-methylenetetrahydrofolyl-(gamma-L-Glu)(n) + L-glutamate + ATP = (6R)-5,10-methylenetetrahydrofolyl-(gamma-L-Glu)(n+1) + ADP + phosphate + H(+)</text>
        <dbReference type="Rhea" id="RHEA:51912"/>
        <dbReference type="Rhea" id="RHEA-COMP:13257"/>
        <dbReference type="Rhea" id="RHEA-COMP:13258"/>
        <dbReference type="ChEBI" id="CHEBI:15378"/>
        <dbReference type="ChEBI" id="CHEBI:29985"/>
        <dbReference type="ChEBI" id="CHEBI:30616"/>
        <dbReference type="ChEBI" id="CHEBI:43474"/>
        <dbReference type="ChEBI" id="CHEBI:136572"/>
        <dbReference type="ChEBI" id="CHEBI:456216"/>
        <dbReference type="EC" id="6.3.2.17"/>
    </reaction>
</comment>
<dbReference type="SUPFAM" id="SSF53244">
    <property type="entry name" value="MurD-like peptide ligases, peptide-binding domain"/>
    <property type="match status" value="1"/>
</dbReference>
<dbReference type="InterPro" id="IPR013221">
    <property type="entry name" value="Mur_ligase_cen"/>
</dbReference>
<dbReference type="Pfam" id="PF08245">
    <property type="entry name" value="Mur_ligase_M"/>
    <property type="match status" value="1"/>
</dbReference>
<dbReference type="PIRSF" id="PIRSF001563">
    <property type="entry name" value="Folylpolyglu_synth"/>
    <property type="match status" value="1"/>
</dbReference>
<comment type="cofactor">
    <cofactor evidence="1">
        <name>Mg(2+)</name>
        <dbReference type="ChEBI" id="CHEBI:18420"/>
    </cofactor>
</comment>
<dbReference type="Gene3D" id="3.40.1190.10">
    <property type="entry name" value="Mur-like, catalytic domain"/>
    <property type="match status" value="1"/>
</dbReference>
<comment type="function">
    <text evidence="2">Functions in two distinct reactions of the de novo folate biosynthetic pathway. Catalyzes the addition of a glutamate residue to dihydropteroate (7,8-dihydropteroate or H2Pte) to form dihydrofolate (7,8-dihydrofolate monoglutamate or H2Pte-Glu). Also catalyzes successive additions of L-glutamate to tetrahydrofolate or 10-formyltetrahydrofolate or 5,10-methylenetetrahydrofolate, leading to folylpolyglutamate derivatives.</text>
</comment>
<dbReference type="GO" id="GO:0004326">
    <property type="term" value="F:tetrahydrofolylpolyglutamate synthase activity"/>
    <property type="evidence" value="ECO:0007669"/>
    <property type="project" value="UniProtKB-EC"/>
</dbReference>
<evidence type="ECO:0000256" key="20">
    <source>
        <dbReference type="ARBA" id="ARBA00049035"/>
    </source>
</evidence>
<keyword evidence="12 22" id="KW-0067">ATP-binding</keyword>
<evidence type="ECO:0000256" key="17">
    <source>
        <dbReference type="ARBA" id="ARBA00032510"/>
    </source>
</evidence>
<comment type="pathway">
    <text evidence="3">Cofactor biosynthesis; tetrahydrofolate biosynthesis; 7,8-dihydrofolate from 2-amino-4-hydroxy-6-hydroxymethyl-7,8-dihydropteridine diphosphate and 4-aminobenzoate: step 2/2.</text>
</comment>
<evidence type="ECO:0000256" key="18">
    <source>
        <dbReference type="ARBA" id="ARBA00047493"/>
    </source>
</evidence>
<proteinExistence type="inferred from homology"/>
<comment type="catalytic activity">
    <reaction evidence="18">
        <text>(6S)-5,6,7,8-tetrahydrofolyl-(gamma-L-Glu)(n) + L-glutamate + ATP = (6S)-5,6,7,8-tetrahydrofolyl-(gamma-L-Glu)(n+1) + ADP + phosphate + H(+)</text>
        <dbReference type="Rhea" id="RHEA:10580"/>
        <dbReference type="Rhea" id="RHEA-COMP:14738"/>
        <dbReference type="Rhea" id="RHEA-COMP:14740"/>
        <dbReference type="ChEBI" id="CHEBI:15378"/>
        <dbReference type="ChEBI" id="CHEBI:29985"/>
        <dbReference type="ChEBI" id="CHEBI:30616"/>
        <dbReference type="ChEBI" id="CHEBI:43474"/>
        <dbReference type="ChEBI" id="CHEBI:141005"/>
        <dbReference type="ChEBI" id="CHEBI:456216"/>
        <dbReference type="EC" id="6.3.2.17"/>
    </reaction>
</comment>
<feature type="domain" description="Mur ligase central" evidence="24">
    <location>
        <begin position="51"/>
        <end position="212"/>
    </location>
</feature>
<evidence type="ECO:0000256" key="9">
    <source>
        <dbReference type="ARBA" id="ARBA00022598"/>
    </source>
</evidence>
<evidence type="ECO:0000256" key="16">
    <source>
        <dbReference type="ARBA" id="ARBA00030592"/>
    </source>
</evidence>
<dbReference type="InterPro" id="IPR004101">
    <property type="entry name" value="Mur_ligase_C"/>
</dbReference>